<dbReference type="InterPro" id="IPR009003">
    <property type="entry name" value="Peptidase_S1_PA"/>
</dbReference>
<organism evidence="1 2">
    <name type="scientific">Coprinellus micaceus</name>
    <name type="common">Glistening ink-cap mushroom</name>
    <name type="synonym">Coprinus micaceus</name>
    <dbReference type="NCBI Taxonomy" id="71717"/>
    <lineage>
        <taxon>Eukaryota</taxon>
        <taxon>Fungi</taxon>
        <taxon>Dikarya</taxon>
        <taxon>Basidiomycota</taxon>
        <taxon>Agaricomycotina</taxon>
        <taxon>Agaricomycetes</taxon>
        <taxon>Agaricomycetidae</taxon>
        <taxon>Agaricales</taxon>
        <taxon>Agaricineae</taxon>
        <taxon>Psathyrellaceae</taxon>
        <taxon>Coprinellus</taxon>
    </lineage>
</organism>
<sequence>MSNSPVSDATVKRALFVENYPDAFFDTYGVVGGVPFIYKTGPAWPQRRGGPEAQPYLREMRPVSHTHPINASWADIAKKIDAHFMEVGMPLNIVAGLAYGNRGYEETFCELIVVLGLPPTPFEFTRVKAAANYAQETILTDAGFPEIQVAVREWEVNLNCTGPKLPSLNWADPGNIAEFRHPFTSNPGLAVAPLNKESFGGTIGAYFSIGDHRDVVLGLTCCHVASPGHASTGLSVADAAVNHEDIIAIGGGAYEAGIAAITERIGTLQDIIVSEKDTIEWWKQRLDDPDGNPATIAKMRGKAQTRAETAIEAMDALESLHRWIADHLAPREQRHIGRVYCAERIDASSKDPTSAYTVDWAFVQLNQDAFKRPGFTGNQVYIGGMVRMEEYRNLMFPYVADRGGYKYPQNGLLQISGYVPKSEMLNPKQRGPDGEPRMPVIKNGRTTGTTVGWLNGLKTLARHYRIKGVENIDFQTMETTILPYGGCRGAFSAGGDSGAAILDRNGRFAALLTGSGGLNGETDITFATPAYELMPRIKKAVLGADLFPKVPRY</sequence>
<dbReference type="EMBL" id="QPFP01000012">
    <property type="protein sequence ID" value="TEB33531.1"/>
    <property type="molecule type" value="Genomic_DNA"/>
</dbReference>
<reference evidence="1 2" key="1">
    <citation type="journal article" date="2019" name="Nat. Ecol. Evol.">
        <title>Megaphylogeny resolves global patterns of mushroom evolution.</title>
        <authorList>
            <person name="Varga T."/>
            <person name="Krizsan K."/>
            <person name="Foldi C."/>
            <person name="Dima B."/>
            <person name="Sanchez-Garcia M."/>
            <person name="Sanchez-Ramirez S."/>
            <person name="Szollosi G.J."/>
            <person name="Szarkandi J.G."/>
            <person name="Papp V."/>
            <person name="Albert L."/>
            <person name="Andreopoulos W."/>
            <person name="Angelini C."/>
            <person name="Antonin V."/>
            <person name="Barry K.W."/>
            <person name="Bougher N.L."/>
            <person name="Buchanan P."/>
            <person name="Buyck B."/>
            <person name="Bense V."/>
            <person name="Catcheside P."/>
            <person name="Chovatia M."/>
            <person name="Cooper J."/>
            <person name="Damon W."/>
            <person name="Desjardin D."/>
            <person name="Finy P."/>
            <person name="Geml J."/>
            <person name="Haridas S."/>
            <person name="Hughes K."/>
            <person name="Justo A."/>
            <person name="Karasinski D."/>
            <person name="Kautmanova I."/>
            <person name="Kiss B."/>
            <person name="Kocsube S."/>
            <person name="Kotiranta H."/>
            <person name="LaButti K.M."/>
            <person name="Lechner B.E."/>
            <person name="Liimatainen K."/>
            <person name="Lipzen A."/>
            <person name="Lukacs Z."/>
            <person name="Mihaltcheva S."/>
            <person name="Morgado L.N."/>
            <person name="Niskanen T."/>
            <person name="Noordeloos M.E."/>
            <person name="Ohm R.A."/>
            <person name="Ortiz-Santana B."/>
            <person name="Ovrebo C."/>
            <person name="Racz N."/>
            <person name="Riley R."/>
            <person name="Savchenko A."/>
            <person name="Shiryaev A."/>
            <person name="Soop K."/>
            <person name="Spirin V."/>
            <person name="Szebenyi C."/>
            <person name="Tomsovsky M."/>
            <person name="Tulloss R.E."/>
            <person name="Uehling J."/>
            <person name="Grigoriev I.V."/>
            <person name="Vagvolgyi C."/>
            <person name="Papp T."/>
            <person name="Martin F.M."/>
            <person name="Miettinen O."/>
            <person name="Hibbett D.S."/>
            <person name="Nagy L.G."/>
        </authorList>
    </citation>
    <scope>NUCLEOTIDE SEQUENCE [LARGE SCALE GENOMIC DNA]</scope>
    <source>
        <strain evidence="1 2">FP101781</strain>
    </source>
</reference>
<name>A0A4Y7THQ6_COPMI</name>
<proteinExistence type="predicted"/>
<dbReference type="AlphaFoldDB" id="A0A4Y7THQ6"/>
<evidence type="ECO:0000313" key="1">
    <source>
        <dbReference type="EMBL" id="TEB33531.1"/>
    </source>
</evidence>
<dbReference type="OrthoDB" id="5424209at2759"/>
<evidence type="ECO:0000313" key="2">
    <source>
        <dbReference type="Proteomes" id="UP000298030"/>
    </source>
</evidence>
<keyword evidence="2" id="KW-1185">Reference proteome</keyword>
<accession>A0A4Y7THQ6</accession>
<dbReference type="Proteomes" id="UP000298030">
    <property type="component" value="Unassembled WGS sequence"/>
</dbReference>
<comment type="caution">
    <text evidence="1">The sequence shown here is derived from an EMBL/GenBank/DDBJ whole genome shotgun (WGS) entry which is preliminary data.</text>
</comment>
<dbReference type="STRING" id="71717.A0A4Y7THQ6"/>
<protein>
    <submittedName>
        <fullName evidence="1">Uncharacterized protein</fullName>
    </submittedName>
</protein>
<gene>
    <name evidence="1" type="ORF">FA13DRAFT_159525</name>
</gene>
<dbReference type="SUPFAM" id="SSF50494">
    <property type="entry name" value="Trypsin-like serine proteases"/>
    <property type="match status" value="1"/>
</dbReference>